<proteinExistence type="predicted"/>
<feature type="region of interest" description="Disordered" evidence="1">
    <location>
        <begin position="326"/>
        <end position="364"/>
    </location>
</feature>
<feature type="region of interest" description="Disordered" evidence="1">
    <location>
        <begin position="1"/>
        <end position="141"/>
    </location>
</feature>
<protein>
    <submittedName>
        <fullName evidence="2">Uncharacterized protein</fullName>
    </submittedName>
</protein>
<evidence type="ECO:0000256" key="1">
    <source>
        <dbReference type="SAM" id="MobiDB-lite"/>
    </source>
</evidence>
<accession>A0A2G8KCF8</accession>
<gene>
    <name evidence="2" type="ORF">BSL78_17467</name>
</gene>
<evidence type="ECO:0000313" key="3">
    <source>
        <dbReference type="Proteomes" id="UP000230750"/>
    </source>
</evidence>
<feature type="compositionally biased region" description="Basic and acidic residues" evidence="1">
    <location>
        <begin position="193"/>
        <end position="202"/>
    </location>
</feature>
<feature type="compositionally biased region" description="Basic and acidic residues" evidence="1">
    <location>
        <begin position="239"/>
        <end position="264"/>
    </location>
</feature>
<dbReference type="AlphaFoldDB" id="A0A2G8KCF8"/>
<dbReference type="EMBL" id="MRZV01000696">
    <property type="protein sequence ID" value="PIK45670.1"/>
    <property type="molecule type" value="Genomic_DNA"/>
</dbReference>
<feature type="compositionally biased region" description="Low complexity" evidence="1">
    <location>
        <begin position="65"/>
        <end position="76"/>
    </location>
</feature>
<keyword evidence="3" id="KW-1185">Reference proteome</keyword>
<evidence type="ECO:0000313" key="2">
    <source>
        <dbReference type="EMBL" id="PIK45670.1"/>
    </source>
</evidence>
<feature type="compositionally biased region" description="Acidic residues" evidence="1">
    <location>
        <begin position="334"/>
        <end position="356"/>
    </location>
</feature>
<organism evidence="2 3">
    <name type="scientific">Stichopus japonicus</name>
    <name type="common">Sea cucumber</name>
    <dbReference type="NCBI Taxonomy" id="307972"/>
    <lineage>
        <taxon>Eukaryota</taxon>
        <taxon>Metazoa</taxon>
        <taxon>Echinodermata</taxon>
        <taxon>Eleutherozoa</taxon>
        <taxon>Echinozoa</taxon>
        <taxon>Holothuroidea</taxon>
        <taxon>Aspidochirotacea</taxon>
        <taxon>Aspidochirotida</taxon>
        <taxon>Stichopodidae</taxon>
        <taxon>Apostichopus</taxon>
    </lineage>
</organism>
<name>A0A2G8KCF8_STIJA</name>
<feature type="region of interest" description="Disordered" evidence="1">
    <location>
        <begin position="177"/>
        <end position="314"/>
    </location>
</feature>
<feature type="compositionally biased region" description="Basic and acidic residues" evidence="1">
    <location>
        <begin position="40"/>
        <end position="63"/>
    </location>
</feature>
<feature type="compositionally biased region" description="Basic and acidic residues" evidence="1">
    <location>
        <begin position="19"/>
        <end position="32"/>
    </location>
</feature>
<feature type="compositionally biased region" description="Polar residues" evidence="1">
    <location>
        <begin position="1"/>
        <end position="12"/>
    </location>
</feature>
<comment type="caution">
    <text evidence="2">The sequence shown here is derived from an EMBL/GenBank/DDBJ whole genome shotgun (WGS) entry which is preliminary data.</text>
</comment>
<sequence>MGCGSSNHNGNVVTPDANDETKTNQERPDSKALPKPTLMKADKFLSREEARERRHRVLEEKQIRSQNNAQAISAQAMVDQERLSTSTRRSVRSFASNSTATPLRATEPSTEEFAVSERVPEKGPGGTKNIQITSDKEIGHQAPEVIVEESKSVISSEDKEGKLDLVVRDKELVETDKVGVDEGGGQSANITLSKEKKMKEGINSELGSKVNEREEEEEGRSVEVRTMANLNTDDSESLESDKQSAEPHSEIIESQDNRRVHAGDTVEDNSEVKTNSMAETDKQGIGQRSNHETEGEVSENQAAPGHQDVDEGTIMDNDIGERIVVKGEQREGVQEEVWDGSDEGVADLGDGEEEMENGVHGGAN</sequence>
<dbReference type="Proteomes" id="UP000230750">
    <property type="component" value="Unassembled WGS sequence"/>
</dbReference>
<reference evidence="2 3" key="1">
    <citation type="journal article" date="2017" name="PLoS Biol.">
        <title>The sea cucumber genome provides insights into morphological evolution and visceral regeneration.</title>
        <authorList>
            <person name="Zhang X."/>
            <person name="Sun L."/>
            <person name="Yuan J."/>
            <person name="Sun Y."/>
            <person name="Gao Y."/>
            <person name="Zhang L."/>
            <person name="Li S."/>
            <person name="Dai H."/>
            <person name="Hamel J.F."/>
            <person name="Liu C."/>
            <person name="Yu Y."/>
            <person name="Liu S."/>
            <person name="Lin W."/>
            <person name="Guo K."/>
            <person name="Jin S."/>
            <person name="Xu P."/>
            <person name="Storey K.B."/>
            <person name="Huan P."/>
            <person name="Zhang T."/>
            <person name="Zhou Y."/>
            <person name="Zhang J."/>
            <person name="Lin C."/>
            <person name="Li X."/>
            <person name="Xing L."/>
            <person name="Huo D."/>
            <person name="Sun M."/>
            <person name="Wang L."/>
            <person name="Mercier A."/>
            <person name="Li F."/>
            <person name="Yang H."/>
            <person name="Xiang J."/>
        </authorList>
    </citation>
    <scope>NUCLEOTIDE SEQUENCE [LARGE SCALE GENOMIC DNA]</scope>
    <source>
        <strain evidence="2">Shaxun</strain>
        <tissue evidence="2">Muscle</tissue>
    </source>
</reference>